<dbReference type="STRING" id="589385.SAMN05421504_103594"/>
<feature type="compositionally biased region" description="Basic and acidic residues" evidence="1">
    <location>
        <begin position="146"/>
        <end position="157"/>
    </location>
</feature>
<accession>A0A1H3E1L3</accession>
<evidence type="ECO:0000256" key="1">
    <source>
        <dbReference type="SAM" id="MobiDB-lite"/>
    </source>
</evidence>
<dbReference type="AlphaFoldDB" id="A0A1H3E1L3"/>
<evidence type="ECO:0008006" key="4">
    <source>
        <dbReference type="Google" id="ProtNLM"/>
    </source>
</evidence>
<evidence type="ECO:0000313" key="3">
    <source>
        <dbReference type="Proteomes" id="UP000199515"/>
    </source>
</evidence>
<gene>
    <name evidence="2" type="ORF">SAMN05421504_103594</name>
</gene>
<protein>
    <recommendedName>
        <fullName evidence="4">IrrE N-terminal-like domain-containing protein</fullName>
    </recommendedName>
</protein>
<organism evidence="2 3">
    <name type="scientific">Amycolatopsis xylanica</name>
    <dbReference type="NCBI Taxonomy" id="589385"/>
    <lineage>
        <taxon>Bacteria</taxon>
        <taxon>Bacillati</taxon>
        <taxon>Actinomycetota</taxon>
        <taxon>Actinomycetes</taxon>
        <taxon>Pseudonocardiales</taxon>
        <taxon>Pseudonocardiaceae</taxon>
        <taxon>Amycolatopsis</taxon>
    </lineage>
</organism>
<reference evidence="2 3" key="1">
    <citation type="submission" date="2016-10" db="EMBL/GenBank/DDBJ databases">
        <authorList>
            <person name="de Groot N.N."/>
        </authorList>
    </citation>
    <scope>NUCLEOTIDE SEQUENCE [LARGE SCALE GENOMIC DNA]</scope>
    <source>
        <strain evidence="2 3">CPCC 202699</strain>
    </source>
</reference>
<dbReference type="EMBL" id="FNON01000003">
    <property type="protein sequence ID" value="SDX71804.1"/>
    <property type="molecule type" value="Genomic_DNA"/>
</dbReference>
<keyword evidence="3" id="KW-1185">Reference proteome</keyword>
<proteinExistence type="predicted"/>
<dbReference type="Proteomes" id="UP000199515">
    <property type="component" value="Unassembled WGS sequence"/>
</dbReference>
<feature type="compositionally biased region" description="Basic and acidic residues" evidence="1">
    <location>
        <begin position="184"/>
        <end position="194"/>
    </location>
</feature>
<sequence>MKRRRWLPLGQRRHAESVADRLADRMVIPQPFSHEAYQEVLSEAIGIPIRLVPLSGAVPDASSVLTGMTVRLFGISYLFYPADTSPVHQLHVIHHELFHVIDEHAGIELEDPMIKSALVSLLRPELPHLSGDLIDRLVGRNCPTGHAEDKQERDAEKFAMTMARRMGVTSPSAGPSSDEPEADQLDRWLSDGRS</sequence>
<evidence type="ECO:0000313" key="2">
    <source>
        <dbReference type="EMBL" id="SDX71804.1"/>
    </source>
</evidence>
<feature type="region of interest" description="Disordered" evidence="1">
    <location>
        <begin position="144"/>
        <end position="194"/>
    </location>
</feature>
<name>A0A1H3E1L3_9PSEU</name>